<evidence type="ECO:0000313" key="3">
    <source>
        <dbReference type="Proteomes" id="UP000035762"/>
    </source>
</evidence>
<keyword evidence="3" id="KW-1185">Reference proteome</keyword>
<comment type="caution">
    <text evidence="2">The sequence shown here is derived from an EMBL/GenBank/DDBJ whole genome shotgun (WGS) entry which is preliminary data.</text>
</comment>
<feature type="region of interest" description="Disordered" evidence="1">
    <location>
        <begin position="27"/>
        <end position="58"/>
    </location>
</feature>
<dbReference type="EMBL" id="CCAZ020000001">
    <property type="protein sequence ID" value="CEG06962.1"/>
    <property type="molecule type" value="Genomic_DNA"/>
</dbReference>
<name>A0A090MKY4_AFIFE</name>
<protein>
    <submittedName>
        <fullName evidence="2">Uncharacterized protein</fullName>
    </submittedName>
</protein>
<reference evidence="2 3" key="1">
    <citation type="journal article" date="2014" name="Genome Announc.">
        <title>Genome Sequence of Afipia felis Strain 76713, Isolated in Hospital Water Using an Amoeba Co-Culture Procedure.</title>
        <authorList>
            <person name="Benamar S."/>
            <person name="La Scola B."/>
            <person name="Croce O."/>
        </authorList>
    </citation>
    <scope>NUCLEOTIDE SEQUENCE [LARGE SCALE GENOMIC DNA]</scope>
    <source>
        <strain evidence="2 3">76713</strain>
    </source>
</reference>
<dbReference type="AlphaFoldDB" id="A0A090MKY4"/>
<dbReference type="STRING" id="1035.BN961_00343"/>
<accession>A0A090MKY4</accession>
<evidence type="ECO:0000256" key="1">
    <source>
        <dbReference type="SAM" id="MobiDB-lite"/>
    </source>
</evidence>
<feature type="compositionally biased region" description="Basic residues" evidence="1">
    <location>
        <begin position="37"/>
        <end position="48"/>
    </location>
</feature>
<dbReference type="Proteomes" id="UP000035762">
    <property type="component" value="Unassembled WGS sequence"/>
</dbReference>
<evidence type="ECO:0000313" key="2">
    <source>
        <dbReference type="EMBL" id="CEG06962.1"/>
    </source>
</evidence>
<sequence length="100" mass="11088">MIMEMKVRDIFLTFCTALNIISTSAAKNSRISTRLGPKQRKLRDKRSKTSMGSCGPARIGGWKSETNLVDRCGKSAWLHKINGIKHKKSAQALLDLQASV</sequence>
<proteinExistence type="predicted"/>
<gene>
    <name evidence="2" type="ORF">BN961_00343</name>
</gene>
<organism evidence="2 3">
    <name type="scientific">Afipia felis</name>
    <name type="common">Cat scratch disease bacillus</name>
    <dbReference type="NCBI Taxonomy" id="1035"/>
    <lineage>
        <taxon>Bacteria</taxon>
        <taxon>Pseudomonadati</taxon>
        <taxon>Pseudomonadota</taxon>
        <taxon>Alphaproteobacteria</taxon>
        <taxon>Hyphomicrobiales</taxon>
        <taxon>Nitrobacteraceae</taxon>
        <taxon>Afipia</taxon>
    </lineage>
</organism>